<accession>A0ABY2SM58</accession>
<dbReference type="InterPro" id="IPR027945">
    <property type="entry name" value="SseB_C"/>
</dbReference>
<dbReference type="Proteomes" id="UP000305202">
    <property type="component" value="Unassembled WGS sequence"/>
</dbReference>
<dbReference type="EMBL" id="SZPQ01000010">
    <property type="protein sequence ID" value="TKI06746.1"/>
    <property type="molecule type" value="Genomic_DNA"/>
</dbReference>
<dbReference type="RefSeq" id="WP_136989851.1">
    <property type="nucleotide sequence ID" value="NZ_SZPQ01000010.1"/>
</dbReference>
<evidence type="ECO:0000313" key="4">
    <source>
        <dbReference type="Proteomes" id="UP000305202"/>
    </source>
</evidence>
<dbReference type="NCBIfam" id="NF008624">
    <property type="entry name" value="PRK11611.1"/>
    <property type="match status" value="1"/>
</dbReference>
<feature type="domain" description="SseB protein C-terminal" evidence="2">
    <location>
        <begin position="143"/>
        <end position="248"/>
    </location>
</feature>
<evidence type="ECO:0000313" key="3">
    <source>
        <dbReference type="EMBL" id="TKI06746.1"/>
    </source>
</evidence>
<dbReference type="InterPro" id="IPR009839">
    <property type="entry name" value="SseB_N"/>
</dbReference>
<dbReference type="Pfam" id="PF14581">
    <property type="entry name" value="SseB_C"/>
    <property type="match status" value="1"/>
</dbReference>
<organism evidence="3 4">
    <name type="scientific">Martelella alba</name>
    <dbReference type="NCBI Taxonomy" id="2590451"/>
    <lineage>
        <taxon>Bacteria</taxon>
        <taxon>Pseudomonadati</taxon>
        <taxon>Pseudomonadota</taxon>
        <taxon>Alphaproteobacteria</taxon>
        <taxon>Hyphomicrobiales</taxon>
        <taxon>Aurantimonadaceae</taxon>
        <taxon>Martelella</taxon>
    </lineage>
</organism>
<name>A0ABY2SM58_9HYPH</name>
<keyword evidence="4" id="KW-1185">Reference proteome</keyword>
<gene>
    <name evidence="3" type="primary">sseB</name>
    <name evidence="3" type="ORF">FCN80_09130</name>
</gene>
<dbReference type="Pfam" id="PF07179">
    <property type="entry name" value="SseB"/>
    <property type="match status" value="1"/>
</dbReference>
<comment type="caution">
    <text evidence="3">The sequence shown here is derived from an EMBL/GenBank/DDBJ whole genome shotgun (WGS) entry which is preliminary data.</text>
</comment>
<evidence type="ECO:0000259" key="2">
    <source>
        <dbReference type="Pfam" id="PF14581"/>
    </source>
</evidence>
<proteinExistence type="predicted"/>
<feature type="domain" description="SseB protein N-terminal" evidence="1">
    <location>
        <begin position="8"/>
        <end position="126"/>
    </location>
</feature>
<sequence>MASQDNALEQALKRAADEPAYRPAFFALLLESTVFVPGESDDGWIAGAARQSGEQPVDLQHWEKTDGTTAIPFFTSPEALQQAITTPQPYLALPARNLFAMTAGVELFLNPRLPYGKAFSPDEIAALLMNGGNALTEQEILEGEARFTLSDSGEKPAQMVNSLSRLLAGHKEVRRAFMVQIRDEPEDPPHWLIGLECDDNAEAIIDAVGQVATDTAADGKPVDLCLVAQNEPGISHYFLHHAAPFYERKWGSWLEDLRQSDPA</sequence>
<protein>
    <submittedName>
        <fullName evidence="3">Enhanced serine sensitivity protein SseB</fullName>
    </submittedName>
</protein>
<reference evidence="3 4" key="1">
    <citation type="submission" date="2019-04" db="EMBL/GenBank/DDBJ databases">
        <authorList>
            <person name="Li M."/>
            <person name="Gao C."/>
        </authorList>
    </citation>
    <scope>NUCLEOTIDE SEQUENCE [LARGE SCALE GENOMIC DNA]</scope>
    <source>
        <strain evidence="3 4">BGMRC 2031</strain>
    </source>
</reference>
<evidence type="ECO:0000259" key="1">
    <source>
        <dbReference type="Pfam" id="PF07179"/>
    </source>
</evidence>